<accession>A0AAJ0BMU5</accession>
<keyword evidence="2" id="KW-1185">Reference proteome</keyword>
<evidence type="ECO:0000313" key="2">
    <source>
        <dbReference type="Proteomes" id="UP001239445"/>
    </source>
</evidence>
<dbReference type="Proteomes" id="UP001239445">
    <property type="component" value="Unassembled WGS sequence"/>
</dbReference>
<evidence type="ECO:0000313" key="1">
    <source>
        <dbReference type="EMBL" id="KAK1759727.1"/>
    </source>
</evidence>
<comment type="caution">
    <text evidence="1">The sequence shown here is derived from an EMBL/GenBank/DDBJ whole genome shotgun (WGS) entry which is preliminary data.</text>
</comment>
<reference evidence="1" key="1">
    <citation type="submission" date="2023-06" db="EMBL/GenBank/DDBJ databases">
        <title>Genome-scale phylogeny and comparative genomics of the fungal order Sordariales.</title>
        <authorList>
            <consortium name="Lawrence Berkeley National Laboratory"/>
            <person name="Hensen N."/>
            <person name="Bonometti L."/>
            <person name="Westerberg I."/>
            <person name="Brannstrom I.O."/>
            <person name="Guillou S."/>
            <person name="Cros-Aarteil S."/>
            <person name="Calhoun S."/>
            <person name="Haridas S."/>
            <person name="Kuo A."/>
            <person name="Mondo S."/>
            <person name="Pangilinan J."/>
            <person name="Riley R."/>
            <person name="Labutti K."/>
            <person name="Andreopoulos B."/>
            <person name="Lipzen A."/>
            <person name="Chen C."/>
            <person name="Yanf M."/>
            <person name="Daum C."/>
            <person name="Ng V."/>
            <person name="Clum A."/>
            <person name="Steindorff A."/>
            <person name="Ohm R."/>
            <person name="Martin F."/>
            <person name="Silar P."/>
            <person name="Natvig D."/>
            <person name="Lalanne C."/>
            <person name="Gautier V."/>
            <person name="Ament-Velasquez S.L."/>
            <person name="Kruys A."/>
            <person name="Hutchinson M.I."/>
            <person name="Powell A.J."/>
            <person name="Barry K."/>
            <person name="Miller A.N."/>
            <person name="Grigoriev I.V."/>
            <person name="Debuchy R."/>
            <person name="Gladieux P."/>
            <person name="Thoren M.H."/>
            <person name="Johannesson H."/>
        </authorList>
    </citation>
    <scope>NUCLEOTIDE SEQUENCE</scope>
    <source>
        <strain evidence="1">PSN4</strain>
    </source>
</reference>
<name>A0AAJ0BMU5_9PEZI</name>
<protein>
    <submittedName>
        <fullName evidence="1">Uncharacterized protein</fullName>
    </submittedName>
</protein>
<dbReference type="EMBL" id="MU839828">
    <property type="protein sequence ID" value="KAK1759727.1"/>
    <property type="molecule type" value="Genomic_DNA"/>
</dbReference>
<sequence>MTQPPQVDPHTSPIAVESQRRFAAAHRFASGTVHAPRLACYSPGPSPLLHFRYRRRWPLSATPLNPRERRQSMCTLGVLEAPMIPRDQKVLGMLLDDCIDNPETHGPLHLGPSTLFAARSSPDECRDYSRRASVHKMIVGKVCLAGGGQKVGDRRTHSVHHPRRLLPAETLGLGSGQLRRLYWGYLNLDDIETRFKRVFADGTEVSRVMCVQYDYVFSCGHRSFARFDNCPNLGRTCYGASGTHGDLPVHSVCQECRLRAADPKRYSPDNDPYRKRTQTPKA</sequence>
<dbReference type="AlphaFoldDB" id="A0AAJ0BMU5"/>
<gene>
    <name evidence="1" type="ORF">QBC47DRAFT_357563</name>
</gene>
<proteinExistence type="predicted"/>
<organism evidence="1 2">
    <name type="scientific">Echria macrotheca</name>
    <dbReference type="NCBI Taxonomy" id="438768"/>
    <lineage>
        <taxon>Eukaryota</taxon>
        <taxon>Fungi</taxon>
        <taxon>Dikarya</taxon>
        <taxon>Ascomycota</taxon>
        <taxon>Pezizomycotina</taxon>
        <taxon>Sordariomycetes</taxon>
        <taxon>Sordariomycetidae</taxon>
        <taxon>Sordariales</taxon>
        <taxon>Schizotheciaceae</taxon>
        <taxon>Echria</taxon>
    </lineage>
</organism>